<organism evidence="1 2">
    <name type="scientific">Labilithrix luteola</name>
    <dbReference type="NCBI Taxonomy" id="1391654"/>
    <lineage>
        <taxon>Bacteria</taxon>
        <taxon>Pseudomonadati</taxon>
        <taxon>Myxococcota</taxon>
        <taxon>Polyangia</taxon>
        <taxon>Polyangiales</taxon>
        <taxon>Labilitrichaceae</taxon>
        <taxon>Labilithrix</taxon>
    </lineage>
</organism>
<reference evidence="1 2" key="1">
    <citation type="submission" date="2015-08" db="EMBL/GenBank/DDBJ databases">
        <authorList>
            <person name="Babu N.S."/>
            <person name="Beckwith C.J."/>
            <person name="Beseler K.G."/>
            <person name="Brison A."/>
            <person name="Carone J.V."/>
            <person name="Caskin T.P."/>
            <person name="Diamond M."/>
            <person name="Durham M.E."/>
            <person name="Foxe J.M."/>
            <person name="Go M."/>
            <person name="Henderson B.A."/>
            <person name="Jones I.B."/>
            <person name="McGettigan J.A."/>
            <person name="Micheletti S.J."/>
            <person name="Nasrallah M.E."/>
            <person name="Ortiz D."/>
            <person name="Piller C.R."/>
            <person name="Privatt S.R."/>
            <person name="Schneider S.L."/>
            <person name="Sharp S."/>
            <person name="Smith T.C."/>
            <person name="Stanton J.D."/>
            <person name="Ullery H.E."/>
            <person name="Wilson R.J."/>
            <person name="Serrano M.G."/>
            <person name="Buck G."/>
            <person name="Lee V."/>
            <person name="Wang Y."/>
            <person name="Carvalho R."/>
            <person name="Voegtly L."/>
            <person name="Shi R."/>
            <person name="Duckworth R."/>
            <person name="Johnson A."/>
            <person name="Loviza R."/>
            <person name="Walstead R."/>
            <person name="Shah Z."/>
            <person name="Kiflezghi M."/>
            <person name="Wade K."/>
            <person name="Ball S.L."/>
            <person name="Bradley K.W."/>
            <person name="Asai D.J."/>
            <person name="Bowman C.A."/>
            <person name="Russell D.A."/>
            <person name="Pope W.H."/>
            <person name="Jacobs-Sera D."/>
            <person name="Hendrix R.W."/>
            <person name="Hatfull G.F."/>
        </authorList>
    </citation>
    <scope>NUCLEOTIDE SEQUENCE [LARGE SCALE GENOMIC DNA]</scope>
    <source>
        <strain evidence="1 2">DSM 27648</strain>
    </source>
</reference>
<dbReference type="EMBL" id="CP012333">
    <property type="protein sequence ID" value="AKU99127.1"/>
    <property type="molecule type" value="Genomic_DNA"/>
</dbReference>
<evidence type="ECO:0000313" key="1">
    <source>
        <dbReference type="EMBL" id="AKU99127.1"/>
    </source>
</evidence>
<dbReference type="InterPro" id="IPR006311">
    <property type="entry name" value="TAT_signal"/>
</dbReference>
<sequence>MTTRRNFLLTSLFGAGLVGLRSLATGLPISFLLNPTRAMADEPPPAAQFLILSTSGTGDPINANAPGTYDLTFAQKALHPASDAMAATPISLGGKSWNAARPWSTLTTLDRTQFFHHATLTNNHSDQQKVMSLMGATKNNEMAVSIYSAYLQTVLGTIQAQPIALDREVITFAGATVPRLAPSALTRLLAAESAGLFTDLQKIRDADLNRINDVLKAKGTNVQRKYLDDYATTQTQVRQIPQDLQELLAKIRGNEADDQATAAAILIKMKVSPVVVMHVPFGGDNHSDDKLDDESDQTVTGVATINKLMATLKSLGIQDQVTFATLNVFGRSLAQGALAGRSHWSNHHTALVIGKPFKPGVIGGLVPIGDDLGAAPIDSGSGNAADGGDIPAVDSLGSFAKTLGRGLGVPQAVLDESIRGGAGVGGGKTVAGALVATV</sequence>
<dbReference type="OrthoDB" id="5698265at2"/>
<gene>
    <name evidence="1" type="ORF">AKJ09_05791</name>
</gene>
<dbReference type="RefSeq" id="WP_146650424.1">
    <property type="nucleotide sequence ID" value="NZ_CP012333.1"/>
</dbReference>
<evidence type="ECO:0000313" key="2">
    <source>
        <dbReference type="Proteomes" id="UP000064967"/>
    </source>
</evidence>
<protein>
    <recommendedName>
        <fullName evidence="3">Tat (Twin-arginine translocation) pathway signal sequence domain protein</fullName>
    </recommendedName>
</protein>
<accession>A0A0K1Q054</accession>
<dbReference type="AlphaFoldDB" id="A0A0K1Q054"/>
<dbReference type="STRING" id="1391654.AKJ09_05791"/>
<dbReference type="KEGG" id="llu:AKJ09_05791"/>
<proteinExistence type="predicted"/>
<name>A0A0K1Q054_9BACT</name>
<keyword evidence="2" id="KW-1185">Reference proteome</keyword>
<dbReference type="Proteomes" id="UP000064967">
    <property type="component" value="Chromosome"/>
</dbReference>
<dbReference type="PROSITE" id="PS51318">
    <property type="entry name" value="TAT"/>
    <property type="match status" value="1"/>
</dbReference>
<evidence type="ECO:0008006" key="3">
    <source>
        <dbReference type="Google" id="ProtNLM"/>
    </source>
</evidence>